<dbReference type="SMART" id="SM00044">
    <property type="entry name" value="CYCc"/>
    <property type="match status" value="1"/>
</dbReference>
<dbReference type="GO" id="GO:0035556">
    <property type="term" value="P:intracellular signal transduction"/>
    <property type="evidence" value="ECO:0007669"/>
    <property type="project" value="InterPro"/>
</dbReference>
<dbReference type="Proteomes" id="UP000177371">
    <property type="component" value="Unassembled WGS sequence"/>
</dbReference>
<dbReference type="InterPro" id="IPR007890">
    <property type="entry name" value="CHASE2"/>
</dbReference>
<feature type="repeat" description="TPR" evidence="1">
    <location>
        <begin position="571"/>
        <end position="604"/>
    </location>
</feature>
<evidence type="ECO:0000259" key="3">
    <source>
        <dbReference type="PROSITE" id="PS50125"/>
    </source>
</evidence>
<dbReference type="SMART" id="SM01080">
    <property type="entry name" value="CHASE2"/>
    <property type="match status" value="1"/>
</dbReference>
<keyword evidence="2" id="KW-0472">Membrane</keyword>
<feature type="transmembrane region" description="Helical" evidence="2">
    <location>
        <begin position="325"/>
        <end position="345"/>
    </location>
</feature>
<evidence type="ECO:0000256" key="2">
    <source>
        <dbReference type="SAM" id="Phobius"/>
    </source>
</evidence>
<reference evidence="4 5" key="1">
    <citation type="journal article" date="2016" name="Nat. Commun.">
        <title>Thousands of microbial genomes shed light on interconnected biogeochemical processes in an aquifer system.</title>
        <authorList>
            <person name="Anantharaman K."/>
            <person name="Brown C.T."/>
            <person name="Hug L.A."/>
            <person name="Sharon I."/>
            <person name="Castelle C.J."/>
            <person name="Probst A.J."/>
            <person name="Thomas B.C."/>
            <person name="Singh A."/>
            <person name="Wilkins M.J."/>
            <person name="Karaoz U."/>
            <person name="Brodie E.L."/>
            <person name="Williams K.H."/>
            <person name="Hubbard S.S."/>
            <person name="Banfield J.F."/>
        </authorList>
    </citation>
    <scope>NUCLEOTIDE SEQUENCE [LARGE SCALE GENOMIC DNA]</scope>
</reference>
<dbReference type="CDD" id="cd07302">
    <property type="entry name" value="CHD"/>
    <property type="match status" value="1"/>
</dbReference>
<evidence type="ECO:0000313" key="4">
    <source>
        <dbReference type="EMBL" id="OGC49408.1"/>
    </source>
</evidence>
<dbReference type="STRING" id="1802610.A2W32_04425"/>
<dbReference type="Pfam" id="PF00211">
    <property type="entry name" value="Guanylate_cyc"/>
    <property type="match status" value="1"/>
</dbReference>
<feature type="transmembrane region" description="Helical" evidence="2">
    <location>
        <begin position="273"/>
        <end position="292"/>
    </location>
</feature>
<accession>A0A1F4UWS3</accession>
<dbReference type="AlphaFoldDB" id="A0A1F4UWS3"/>
<organism evidence="4 5">
    <name type="scientific">candidate division WWE3 bacterium RBG_16_37_10</name>
    <dbReference type="NCBI Taxonomy" id="1802610"/>
    <lineage>
        <taxon>Bacteria</taxon>
        <taxon>Katanobacteria</taxon>
    </lineage>
</organism>
<dbReference type="Gene3D" id="3.30.70.1230">
    <property type="entry name" value="Nucleotide cyclase"/>
    <property type="match status" value="1"/>
</dbReference>
<dbReference type="PROSITE" id="PS50125">
    <property type="entry name" value="GUANYLATE_CYCLASE_2"/>
    <property type="match status" value="1"/>
</dbReference>
<keyword evidence="1" id="KW-0802">TPR repeat</keyword>
<dbReference type="PROSITE" id="PS50005">
    <property type="entry name" value="TPR"/>
    <property type="match status" value="1"/>
</dbReference>
<dbReference type="InterPro" id="IPR019734">
    <property type="entry name" value="TPR_rpt"/>
</dbReference>
<evidence type="ECO:0000313" key="5">
    <source>
        <dbReference type="Proteomes" id="UP000177371"/>
    </source>
</evidence>
<dbReference type="InterPro" id="IPR001054">
    <property type="entry name" value="A/G_cyclase"/>
</dbReference>
<dbReference type="Pfam" id="PF05226">
    <property type="entry name" value="CHASE2"/>
    <property type="match status" value="1"/>
</dbReference>
<feature type="transmembrane region" description="Helical" evidence="2">
    <location>
        <begin position="299"/>
        <end position="319"/>
    </location>
</feature>
<dbReference type="InterPro" id="IPR029787">
    <property type="entry name" value="Nucleotide_cyclase"/>
</dbReference>
<sequence length="629" mass="72561">MFNRENKYYIYNFLIVSFLFLISGVPFFKSLNLIFLDKLQGFADVSEDIVIIGIDDRSFKEFGTWPWSDEIFSDFVQKINSANVNTLAFDILFLNENENDYRDFKEQLNKGNLDVVLASKLGNNTIVNSPLAVTGKTLNGFVNLPQEDDGKIRRFNPNILFNNTCYDSFSLTIYKNAKNKFDKNCVTEPIIFNYSNQSFTYYSFVDVYSGIVSPRSLRGKIVLVGIVTYDIKSQVTDNFVDVFGNNTPGVYVHANILNSYLLDRFQEDISRELLLLVVLMLATTSFLVYSGLKKPTYELSVFIIFLLVNILFGLILYEYGVNWDFVTSTLILSATFILQIVYKMFSAKNEWAFMYKVFGKYVNENVLKEMVKNQTGKVKGIKRKMTVMFVDIRDFTTYSEKLDLEVLMDRLNEYLAKANEIIIRNNGIIDKYIGDEIMAFWNAPGENENHVEDALKTVLELREMIVKDYADNAFKVGMSVHTGEMIIGSIGNEERLNYTVLGDNVNLASRVEGLTRKYGVSILITEPVVNSLRKLNDEFVIRKIDTVIVRGRSSLVKIYQPMYKTDENLKIKEIYEKGLAFYYAGEFDKAVSYFEQLPNDRPAHLMINRIKSLGDKVKNWDGVWYWEEK</sequence>
<dbReference type="GO" id="GO:0004016">
    <property type="term" value="F:adenylate cyclase activity"/>
    <property type="evidence" value="ECO:0007669"/>
    <property type="project" value="UniProtKB-ARBA"/>
</dbReference>
<keyword evidence="2" id="KW-1133">Transmembrane helix</keyword>
<evidence type="ECO:0000256" key="1">
    <source>
        <dbReference type="PROSITE-ProRule" id="PRU00339"/>
    </source>
</evidence>
<gene>
    <name evidence="4" type="ORF">A2W32_04425</name>
</gene>
<proteinExistence type="predicted"/>
<dbReference type="PANTHER" id="PTHR43081:SF1">
    <property type="entry name" value="ADENYLATE CYCLASE, TERMINAL-DIFFERENTIATION SPECIFIC"/>
    <property type="match status" value="1"/>
</dbReference>
<feature type="transmembrane region" description="Helical" evidence="2">
    <location>
        <begin position="9"/>
        <end position="28"/>
    </location>
</feature>
<dbReference type="SUPFAM" id="SSF55073">
    <property type="entry name" value="Nucleotide cyclase"/>
    <property type="match status" value="1"/>
</dbReference>
<dbReference type="InterPro" id="IPR050697">
    <property type="entry name" value="Adenylyl/Guanylyl_Cyclase_3/4"/>
</dbReference>
<dbReference type="EMBL" id="MEUT01000051">
    <property type="protein sequence ID" value="OGC49408.1"/>
    <property type="molecule type" value="Genomic_DNA"/>
</dbReference>
<keyword evidence="2" id="KW-0812">Transmembrane</keyword>
<dbReference type="GO" id="GO:0006171">
    <property type="term" value="P:cAMP biosynthetic process"/>
    <property type="evidence" value="ECO:0007669"/>
    <property type="project" value="TreeGrafter"/>
</dbReference>
<protein>
    <recommendedName>
        <fullName evidence="3">Guanylate cyclase domain-containing protein</fullName>
    </recommendedName>
</protein>
<feature type="domain" description="Guanylate cyclase" evidence="3">
    <location>
        <begin position="386"/>
        <end position="512"/>
    </location>
</feature>
<dbReference type="PANTHER" id="PTHR43081">
    <property type="entry name" value="ADENYLATE CYCLASE, TERMINAL-DIFFERENTIATION SPECIFIC-RELATED"/>
    <property type="match status" value="1"/>
</dbReference>
<name>A0A1F4UWS3_UNCKA</name>
<comment type="caution">
    <text evidence="4">The sequence shown here is derived from an EMBL/GenBank/DDBJ whole genome shotgun (WGS) entry which is preliminary data.</text>
</comment>